<proteinExistence type="predicted"/>
<keyword evidence="1" id="KW-1133">Transmembrane helix</keyword>
<dbReference type="OrthoDB" id="5123379at2"/>
<keyword evidence="3" id="KW-1185">Reference proteome</keyword>
<protein>
    <recommendedName>
        <fullName evidence="4">DNA helicase</fullName>
    </recommendedName>
</protein>
<reference evidence="2 3" key="1">
    <citation type="submission" date="2019-06" db="EMBL/GenBank/DDBJ databases">
        <authorList>
            <person name="De-Chao Zhang Q."/>
        </authorList>
    </citation>
    <scope>NUCLEOTIDE SEQUENCE [LARGE SCALE GENOMIC DNA]</scope>
    <source>
        <strain evidence="2 3">KN1116</strain>
    </source>
</reference>
<keyword evidence="1" id="KW-0472">Membrane</keyword>
<dbReference type="EMBL" id="VIKT02000007">
    <property type="protein sequence ID" value="NHF62725.1"/>
    <property type="molecule type" value="Genomic_DNA"/>
</dbReference>
<dbReference type="AlphaFoldDB" id="A0A9E5JLF5"/>
<name>A0A9E5JLF5_9MICO</name>
<keyword evidence="1" id="KW-0812">Transmembrane</keyword>
<comment type="caution">
    <text evidence="2">The sequence shown here is derived from an EMBL/GenBank/DDBJ whole genome shotgun (WGS) entry which is preliminary data.</text>
</comment>
<sequence length="192" mass="20267">MGLSRKRRRDIKKLRGSASDVWSEQREVLEHAAKVLRAASREAATVARDDVAPRVKSAYEKRVQPGIDAGVGSVRSAASATRDKFTDDVLPAVSGALGSAIAVLDIARNKQLRDALKSASASGRELATKAGQRVGLIEVKPKPGPGTYILIGLGVVAAAGIAYAAWQTLRADDDLWVEAEDDGVPVETSAKP</sequence>
<dbReference type="Proteomes" id="UP000818266">
    <property type="component" value="Unassembled WGS sequence"/>
</dbReference>
<feature type="transmembrane region" description="Helical" evidence="1">
    <location>
        <begin position="147"/>
        <end position="166"/>
    </location>
</feature>
<reference evidence="2 3" key="2">
    <citation type="submission" date="2020-03" db="EMBL/GenBank/DDBJ databases">
        <title>Chryseoglobus sp. isolated from a deep-sea seamount.</title>
        <authorList>
            <person name="Zhang D.-C."/>
        </authorList>
    </citation>
    <scope>NUCLEOTIDE SEQUENCE [LARGE SCALE GENOMIC DNA]</scope>
    <source>
        <strain evidence="2 3">KN1116</strain>
    </source>
</reference>
<dbReference type="RefSeq" id="WP_152583324.1">
    <property type="nucleotide sequence ID" value="NZ_VIKT02000007.1"/>
</dbReference>
<evidence type="ECO:0000313" key="3">
    <source>
        <dbReference type="Proteomes" id="UP000818266"/>
    </source>
</evidence>
<evidence type="ECO:0008006" key="4">
    <source>
        <dbReference type="Google" id="ProtNLM"/>
    </source>
</evidence>
<accession>A0A9E5JLF5</accession>
<organism evidence="2 3">
    <name type="scientific">Microcella pacifica</name>
    <dbReference type="NCBI Taxonomy" id="2591847"/>
    <lineage>
        <taxon>Bacteria</taxon>
        <taxon>Bacillati</taxon>
        <taxon>Actinomycetota</taxon>
        <taxon>Actinomycetes</taxon>
        <taxon>Micrococcales</taxon>
        <taxon>Microbacteriaceae</taxon>
        <taxon>Microcella</taxon>
    </lineage>
</organism>
<evidence type="ECO:0000313" key="2">
    <source>
        <dbReference type="EMBL" id="NHF62725.1"/>
    </source>
</evidence>
<gene>
    <name evidence="2" type="ORF">FK219_005665</name>
</gene>
<evidence type="ECO:0000256" key="1">
    <source>
        <dbReference type="SAM" id="Phobius"/>
    </source>
</evidence>